<keyword evidence="1" id="KW-0472">Membrane</keyword>
<name>A0ABD5U827_9EURY</name>
<dbReference type="RefSeq" id="WP_304448039.1">
    <property type="nucleotide sequence ID" value="NZ_JARRAH010000001.1"/>
</dbReference>
<keyword evidence="2" id="KW-0328">Glycosyltransferase</keyword>
<proteinExistence type="predicted"/>
<keyword evidence="2" id="KW-0808">Transferase</keyword>
<sequence>MSLASRSVGVPVGTWVAGLPDRLRERWVVALAAVAFLAETLAFVRVLVGVDRPPATVSDLAARVGGPTVAWGDPLSLGGEAALAPVAYQTAALLSVVAGGDPTLAYLLGVGLSVGACVGCVVLVALLAHRLTGDRTASVAAGLSPFALPGFAAGPLYGFAATYAALLAGLLCLHLAFERSPAAAGFAGAAAAGLWLPAVVFPVTGALLLRRDREALFGYFVGTVGLAGFALAHLLAAGTAGVVVDRVAGDLSAVEVGAALARFGPTVAAVGVAFPLAVVGAGGLAALAREARPTGAHRWAVAPGGWFLAVALSGGGGTALVPAAAFLALGVGVAATRLDGPRRRALLVALAAVLVANAVVLWVALPV</sequence>
<comment type="caution">
    <text evidence="2">The sequence shown here is derived from an EMBL/GenBank/DDBJ whole genome shotgun (WGS) entry which is preliminary data.</text>
</comment>
<evidence type="ECO:0000313" key="2">
    <source>
        <dbReference type="EMBL" id="MFC6836353.1"/>
    </source>
</evidence>
<feature type="transmembrane region" description="Helical" evidence="1">
    <location>
        <begin position="156"/>
        <end position="177"/>
    </location>
</feature>
<feature type="transmembrane region" description="Helical" evidence="1">
    <location>
        <begin position="27"/>
        <end position="48"/>
    </location>
</feature>
<feature type="transmembrane region" description="Helical" evidence="1">
    <location>
        <begin position="183"/>
        <end position="209"/>
    </location>
</feature>
<dbReference type="GO" id="GO:0016757">
    <property type="term" value="F:glycosyltransferase activity"/>
    <property type="evidence" value="ECO:0007669"/>
    <property type="project" value="UniProtKB-KW"/>
</dbReference>
<dbReference type="AlphaFoldDB" id="A0ABD5U827"/>
<feature type="transmembrane region" description="Helical" evidence="1">
    <location>
        <begin position="345"/>
        <end position="365"/>
    </location>
</feature>
<feature type="transmembrane region" description="Helical" evidence="1">
    <location>
        <begin position="263"/>
        <end position="288"/>
    </location>
</feature>
<dbReference type="Proteomes" id="UP001596406">
    <property type="component" value="Unassembled WGS sequence"/>
</dbReference>
<evidence type="ECO:0000256" key="1">
    <source>
        <dbReference type="SAM" id="Phobius"/>
    </source>
</evidence>
<keyword evidence="1" id="KW-0812">Transmembrane</keyword>
<keyword evidence="1" id="KW-1133">Transmembrane helix</keyword>
<protein>
    <submittedName>
        <fullName evidence="2">DolP-mannose mannosyltransferase</fullName>
    </submittedName>
</protein>
<keyword evidence="3" id="KW-1185">Reference proteome</keyword>
<accession>A0ABD5U827</accession>
<dbReference type="InterPro" id="IPR031897">
    <property type="entry name" value="AglS"/>
</dbReference>
<dbReference type="Pfam" id="PF15971">
    <property type="entry name" value="Mannosyl_trans4"/>
    <property type="match status" value="1"/>
</dbReference>
<reference evidence="2 3" key="1">
    <citation type="journal article" date="2019" name="Int. J. Syst. Evol. Microbiol.">
        <title>The Global Catalogue of Microorganisms (GCM) 10K type strain sequencing project: providing services to taxonomists for standard genome sequencing and annotation.</title>
        <authorList>
            <consortium name="The Broad Institute Genomics Platform"/>
            <consortium name="The Broad Institute Genome Sequencing Center for Infectious Disease"/>
            <person name="Wu L."/>
            <person name="Ma J."/>
        </authorList>
    </citation>
    <scope>NUCLEOTIDE SEQUENCE [LARGE SCALE GENOMIC DNA]</scope>
    <source>
        <strain evidence="2 3">PSRA2</strain>
    </source>
</reference>
<organism evidence="2 3">
    <name type="scientific">Halomarina ordinaria</name>
    <dbReference type="NCBI Taxonomy" id="3033939"/>
    <lineage>
        <taxon>Archaea</taxon>
        <taxon>Methanobacteriati</taxon>
        <taxon>Methanobacteriota</taxon>
        <taxon>Stenosarchaea group</taxon>
        <taxon>Halobacteria</taxon>
        <taxon>Halobacteriales</taxon>
        <taxon>Natronomonadaceae</taxon>
        <taxon>Halomarina</taxon>
    </lineage>
</organism>
<feature type="transmembrane region" description="Helical" evidence="1">
    <location>
        <begin position="104"/>
        <end position="128"/>
    </location>
</feature>
<dbReference type="EMBL" id="JBHSXM010000001">
    <property type="protein sequence ID" value="MFC6836353.1"/>
    <property type="molecule type" value="Genomic_DNA"/>
</dbReference>
<gene>
    <name evidence="2" type="ORF">ACFQHK_07515</name>
</gene>
<feature type="transmembrane region" description="Helical" evidence="1">
    <location>
        <begin position="216"/>
        <end position="243"/>
    </location>
</feature>
<feature type="transmembrane region" description="Helical" evidence="1">
    <location>
        <begin position="319"/>
        <end position="338"/>
    </location>
</feature>
<evidence type="ECO:0000313" key="3">
    <source>
        <dbReference type="Proteomes" id="UP001596406"/>
    </source>
</evidence>